<dbReference type="PANTHER" id="PTHR30024">
    <property type="entry name" value="ALIPHATIC SULFONATES-BINDING PROTEIN-RELATED"/>
    <property type="match status" value="1"/>
</dbReference>
<keyword evidence="3" id="KW-0732">Signal</keyword>
<dbReference type="OrthoDB" id="8877897at2"/>
<dbReference type="SMART" id="SM00062">
    <property type="entry name" value="PBPb"/>
    <property type="match status" value="1"/>
</dbReference>
<evidence type="ECO:0000313" key="5">
    <source>
        <dbReference type="Proteomes" id="UP000092598"/>
    </source>
</evidence>
<gene>
    <name evidence="4" type="ORF">SLINC_6543</name>
</gene>
<dbReference type="GO" id="GO:0042597">
    <property type="term" value="C:periplasmic space"/>
    <property type="evidence" value="ECO:0007669"/>
    <property type="project" value="UniProtKB-SubCell"/>
</dbReference>
<keyword evidence="5" id="KW-1185">Reference proteome</keyword>
<sequence>MALRPWCSGKTRAVAVTVALTLALASCGDDGDSSSPGGGRKTVTVAALPLVDSAMLYIAQDRGLFEKEGLDVRVQQIQQSLQAVPALSKGQIDIVAGANYVTYFQAHDQGTLDIRIVAEAIRAAPRMMDVLVPKDSDIKSVADLAGREVAVNVLNNVQTLTFDEILRQRGAGRPVYRQIPFPQMGAALDKGQVDAVHAVEPYDSAIQDELGARVLVDGSSAPVESIPLSGYITTRKFAADNAETLTAFQRAIRAAVKIAADDPAAVRDILPTYTKVTAGQAKSLDLPVFPPAMDGGQITRLTDLMEKRRMLKKPLDPATLLVK</sequence>
<dbReference type="KEGG" id="sls:SLINC_6543"/>
<dbReference type="SUPFAM" id="SSF53850">
    <property type="entry name" value="Periplasmic binding protein-like II"/>
    <property type="match status" value="1"/>
</dbReference>
<dbReference type="PATRIC" id="fig|1915.4.peg.7221"/>
<dbReference type="AlphaFoldDB" id="A0A1B1MJR2"/>
<dbReference type="Gene3D" id="3.40.190.10">
    <property type="entry name" value="Periplasmic binding protein-like II"/>
    <property type="match status" value="2"/>
</dbReference>
<comment type="subcellular location">
    <subcellularLocation>
        <location evidence="1">Periplasm</location>
    </subcellularLocation>
</comment>
<dbReference type="STRING" id="1915.SLINC_6543"/>
<evidence type="ECO:0000313" key="4">
    <source>
        <dbReference type="EMBL" id="ANS68767.1"/>
    </source>
</evidence>
<protein>
    <submittedName>
        <fullName evidence="4">ABC-type nitrate/sulfonate/bicarbonate transport system, periplasmic component</fullName>
    </submittedName>
</protein>
<dbReference type="EMBL" id="CP016438">
    <property type="protein sequence ID" value="ANS68767.1"/>
    <property type="molecule type" value="Genomic_DNA"/>
</dbReference>
<dbReference type="Proteomes" id="UP000092598">
    <property type="component" value="Chromosome"/>
</dbReference>
<organism evidence="4 5">
    <name type="scientific">Streptomyces lincolnensis</name>
    <dbReference type="NCBI Taxonomy" id="1915"/>
    <lineage>
        <taxon>Bacteria</taxon>
        <taxon>Bacillati</taxon>
        <taxon>Actinomycetota</taxon>
        <taxon>Actinomycetes</taxon>
        <taxon>Kitasatosporales</taxon>
        <taxon>Streptomycetaceae</taxon>
        <taxon>Streptomyces</taxon>
    </lineage>
</organism>
<dbReference type="PANTHER" id="PTHR30024:SF47">
    <property type="entry name" value="TAURINE-BINDING PERIPLASMIC PROTEIN"/>
    <property type="match status" value="1"/>
</dbReference>
<comment type="similarity">
    <text evidence="2">Belongs to the bacterial solute-binding protein SsuA/TauA family.</text>
</comment>
<evidence type="ECO:0000256" key="1">
    <source>
        <dbReference type="ARBA" id="ARBA00004418"/>
    </source>
</evidence>
<evidence type="ECO:0000256" key="2">
    <source>
        <dbReference type="ARBA" id="ARBA00010742"/>
    </source>
</evidence>
<dbReference type="InterPro" id="IPR001638">
    <property type="entry name" value="Solute-binding_3/MltF_N"/>
</dbReference>
<name>A0A1B1MJR2_STRLN</name>
<reference evidence="4 5" key="1">
    <citation type="submission" date="2016-07" db="EMBL/GenBank/DDBJ databases">
        <title>Enhancement of antibiotic productionsby engineered nitrateutilization in actinobacteria.</title>
        <authorList>
            <person name="Meng S.C."/>
        </authorList>
    </citation>
    <scope>NUCLEOTIDE SEQUENCE [LARGE SCALE GENOMIC DNA]</scope>
    <source>
        <strain evidence="4 5">NRRL 2936</strain>
    </source>
</reference>
<dbReference type="PROSITE" id="PS51257">
    <property type="entry name" value="PROKAR_LIPOPROTEIN"/>
    <property type="match status" value="1"/>
</dbReference>
<evidence type="ECO:0000256" key="3">
    <source>
        <dbReference type="ARBA" id="ARBA00022729"/>
    </source>
</evidence>
<proteinExistence type="inferred from homology"/>
<dbReference type="Pfam" id="PF09084">
    <property type="entry name" value="NMT1"/>
    <property type="match status" value="1"/>
</dbReference>
<dbReference type="InterPro" id="IPR015168">
    <property type="entry name" value="SsuA/THI5"/>
</dbReference>
<accession>A0A1B1MJR2</accession>
<dbReference type="RefSeq" id="WP_067441816.1">
    <property type="nucleotide sequence ID" value="NZ_CP016438.1"/>
</dbReference>